<dbReference type="EMBL" id="JADNRY010000313">
    <property type="protein sequence ID" value="KAF9059272.1"/>
    <property type="molecule type" value="Genomic_DNA"/>
</dbReference>
<comment type="caution">
    <text evidence="2">The sequence shown here is derived from an EMBL/GenBank/DDBJ whole genome shotgun (WGS) entry which is preliminary data.</text>
</comment>
<evidence type="ECO:0000313" key="3">
    <source>
        <dbReference type="Proteomes" id="UP000772434"/>
    </source>
</evidence>
<proteinExistence type="predicted"/>
<dbReference type="Proteomes" id="UP000772434">
    <property type="component" value="Unassembled WGS sequence"/>
</dbReference>
<gene>
    <name evidence="2" type="ORF">BDP27DRAFT_1341765</name>
</gene>
<reference evidence="2" key="1">
    <citation type="submission" date="2020-11" db="EMBL/GenBank/DDBJ databases">
        <authorList>
            <consortium name="DOE Joint Genome Institute"/>
            <person name="Ahrendt S."/>
            <person name="Riley R."/>
            <person name="Andreopoulos W."/>
            <person name="Labutti K."/>
            <person name="Pangilinan J."/>
            <person name="Ruiz-Duenas F.J."/>
            <person name="Barrasa J.M."/>
            <person name="Sanchez-Garcia M."/>
            <person name="Camarero S."/>
            <person name="Miyauchi S."/>
            <person name="Serrano A."/>
            <person name="Linde D."/>
            <person name="Babiker R."/>
            <person name="Drula E."/>
            <person name="Ayuso-Fernandez I."/>
            <person name="Pacheco R."/>
            <person name="Padilla G."/>
            <person name="Ferreira P."/>
            <person name="Barriuso J."/>
            <person name="Kellner H."/>
            <person name="Castanera R."/>
            <person name="Alfaro M."/>
            <person name="Ramirez L."/>
            <person name="Pisabarro A.G."/>
            <person name="Kuo A."/>
            <person name="Tritt A."/>
            <person name="Lipzen A."/>
            <person name="He G."/>
            <person name="Yan M."/>
            <person name="Ng V."/>
            <person name="Cullen D."/>
            <person name="Martin F."/>
            <person name="Rosso M.-N."/>
            <person name="Henrissat B."/>
            <person name="Hibbett D."/>
            <person name="Martinez A.T."/>
            <person name="Grigoriev I.V."/>
        </authorList>
    </citation>
    <scope>NUCLEOTIDE SEQUENCE</scope>
    <source>
        <strain evidence="2">AH 40177</strain>
    </source>
</reference>
<evidence type="ECO:0000256" key="1">
    <source>
        <dbReference type="SAM" id="SignalP"/>
    </source>
</evidence>
<feature type="signal peptide" evidence="1">
    <location>
        <begin position="1"/>
        <end position="33"/>
    </location>
</feature>
<evidence type="ECO:0000313" key="2">
    <source>
        <dbReference type="EMBL" id="KAF9059272.1"/>
    </source>
</evidence>
<protein>
    <submittedName>
        <fullName evidence="2">Uncharacterized protein</fullName>
    </submittedName>
</protein>
<sequence>MSSSNNNPLSCFLRWCRCLICSSSAVAVDNAEADHMATLVKAFKEGKALDPLYSAILKDAMENPKLRDAFTKAVMDNMKLLSLNPSDYVKAVAQPSFAIERHLTPPYGTRGYSHQIYKGPRGTDWTVNVHAYRHANSDNITLILLHSGYSEYDTTFTLWTNPRQTGSAHYPIRYDSGDRENGYSYHIDYTESINMIGPDGRNPIVFRAQYKETFIAQPMGLPGGPYDGLQFQQVSFTPGRIHGMSVFNASVKLPYTVWIYFRQESYRTGHPDSSVGRIEIKV</sequence>
<organism evidence="2 3">
    <name type="scientific">Rhodocollybia butyracea</name>
    <dbReference type="NCBI Taxonomy" id="206335"/>
    <lineage>
        <taxon>Eukaryota</taxon>
        <taxon>Fungi</taxon>
        <taxon>Dikarya</taxon>
        <taxon>Basidiomycota</taxon>
        <taxon>Agaricomycotina</taxon>
        <taxon>Agaricomycetes</taxon>
        <taxon>Agaricomycetidae</taxon>
        <taxon>Agaricales</taxon>
        <taxon>Marasmiineae</taxon>
        <taxon>Omphalotaceae</taxon>
        <taxon>Rhodocollybia</taxon>
    </lineage>
</organism>
<feature type="chain" id="PRO_5040135554" evidence="1">
    <location>
        <begin position="34"/>
        <end position="282"/>
    </location>
</feature>
<dbReference type="OrthoDB" id="3003360at2759"/>
<accession>A0A9P5P9X7</accession>
<name>A0A9P5P9X7_9AGAR</name>
<dbReference type="AlphaFoldDB" id="A0A9P5P9X7"/>
<keyword evidence="3" id="KW-1185">Reference proteome</keyword>
<keyword evidence="1" id="KW-0732">Signal</keyword>